<evidence type="ECO:0000259" key="2">
    <source>
        <dbReference type="Pfam" id="PF00536"/>
    </source>
</evidence>
<reference evidence="3" key="3">
    <citation type="submission" date="2023-05" db="EMBL/GenBank/DDBJ databases">
        <authorList>
            <person name="Smith C.H."/>
        </authorList>
    </citation>
    <scope>NUCLEOTIDE SEQUENCE</scope>
    <source>
        <strain evidence="3">CHS0354</strain>
        <tissue evidence="3">Mantle</tissue>
    </source>
</reference>
<feature type="compositionally biased region" description="Pro residues" evidence="1">
    <location>
        <begin position="110"/>
        <end position="121"/>
    </location>
</feature>
<dbReference type="InterPro" id="IPR013761">
    <property type="entry name" value="SAM/pointed_sf"/>
</dbReference>
<feature type="compositionally biased region" description="Polar residues" evidence="1">
    <location>
        <begin position="73"/>
        <end position="85"/>
    </location>
</feature>
<dbReference type="Proteomes" id="UP001195483">
    <property type="component" value="Unassembled WGS sequence"/>
</dbReference>
<feature type="domain" description="SAM" evidence="2">
    <location>
        <begin position="198"/>
        <end position="235"/>
    </location>
</feature>
<dbReference type="PANTHER" id="PTHR14454">
    <property type="entry name" value="GRB2-ASSOCIATED AND REGULATOR OF MAPK PROTEIN FAMILY MEMBER"/>
    <property type="match status" value="1"/>
</dbReference>
<evidence type="ECO:0000313" key="4">
    <source>
        <dbReference type="Proteomes" id="UP001195483"/>
    </source>
</evidence>
<dbReference type="AlphaFoldDB" id="A0AAE0SV59"/>
<dbReference type="EMBL" id="JAEAOA010000409">
    <property type="protein sequence ID" value="KAK3598518.1"/>
    <property type="molecule type" value="Genomic_DNA"/>
</dbReference>
<proteinExistence type="predicted"/>
<reference evidence="3" key="1">
    <citation type="journal article" date="2021" name="Genome Biol. Evol.">
        <title>A High-Quality Reference Genome for a Parasitic Bivalve with Doubly Uniparental Inheritance (Bivalvia: Unionida).</title>
        <authorList>
            <person name="Smith C.H."/>
        </authorList>
    </citation>
    <scope>NUCLEOTIDE SEQUENCE</scope>
    <source>
        <strain evidence="3">CHS0354</strain>
    </source>
</reference>
<gene>
    <name evidence="3" type="ORF">CHS0354_005799</name>
</gene>
<organism evidence="3 4">
    <name type="scientific">Potamilus streckersoni</name>
    <dbReference type="NCBI Taxonomy" id="2493646"/>
    <lineage>
        <taxon>Eukaryota</taxon>
        <taxon>Metazoa</taxon>
        <taxon>Spiralia</taxon>
        <taxon>Lophotrochozoa</taxon>
        <taxon>Mollusca</taxon>
        <taxon>Bivalvia</taxon>
        <taxon>Autobranchia</taxon>
        <taxon>Heteroconchia</taxon>
        <taxon>Palaeoheterodonta</taxon>
        <taxon>Unionida</taxon>
        <taxon>Unionoidea</taxon>
        <taxon>Unionidae</taxon>
        <taxon>Ambleminae</taxon>
        <taxon>Lampsilini</taxon>
        <taxon>Potamilus</taxon>
    </lineage>
</organism>
<protein>
    <recommendedName>
        <fullName evidence="2">SAM domain-containing protein</fullName>
    </recommendedName>
</protein>
<feature type="region of interest" description="Disordered" evidence="1">
    <location>
        <begin position="67"/>
        <end position="121"/>
    </location>
</feature>
<dbReference type="Pfam" id="PF00536">
    <property type="entry name" value="SAM_1"/>
    <property type="match status" value="1"/>
</dbReference>
<feature type="compositionally biased region" description="Low complexity" evidence="1">
    <location>
        <begin position="86"/>
        <end position="96"/>
    </location>
</feature>
<dbReference type="Gene3D" id="1.10.150.50">
    <property type="entry name" value="Transcription Factor, Ets-1"/>
    <property type="match status" value="1"/>
</dbReference>
<dbReference type="InterPro" id="IPR052281">
    <property type="entry name" value="GAREM"/>
</dbReference>
<accession>A0AAE0SV59</accession>
<evidence type="ECO:0000313" key="3">
    <source>
        <dbReference type="EMBL" id="KAK3598518.1"/>
    </source>
</evidence>
<evidence type="ECO:0000256" key="1">
    <source>
        <dbReference type="SAM" id="MobiDB-lite"/>
    </source>
</evidence>
<keyword evidence="4" id="KW-1185">Reference proteome</keyword>
<dbReference type="SUPFAM" id="SSF47769">
    <property type="entry name" value="SAM/Pointed domain"/>
    <property type="match status" value="1"/>
</dbReference>
<sequence length="258" mass="29303">MHENTKKEDLELRGKIAKYKSNNLSKHVCKEKQVDDLTYETILPHAYTNISYDDAGFYEPVKISAGQMDGSKNDQIPMSALSTEGNKPPKISPKPNIKQKEVSDEVLDDSPPPIPRRLPACPPLKPNKMKVLLPSHKVSYDNSAYQMETPPVMYLKPICKANPPRIEESQTQHSKLQQPKHNYATGIINVKILKIDELGRWMADNLGLGDYVARFAEEMVDGTMLLELDENILRHEFKLSQIEAKRLMKFAREGHAPQ</sequence>
<dbReference type="PANTHER" id="PTHR14454:SF11">
    <property type="entry name" value="SERRANO, ISOFORM F"/>
    <property type="match status" value="1"/>
</dbReference>
<dbReference type="InterPro" id="IPR001660">
    <property type="entry name" value="SAM"/>
</dbReference>
<name>A0AAE0SV59_9BIVA</name>
<reference evidence="3" key="2">
    <citation type="journal article" date="2021" name="Genome Biol. Evol.">
        <title>Developing a high-quality reference genome for a parasitic bivalve with doubly uniparental inheritance (Bivalvia: Unionida).</title>
        <authorList>
            <person name="Smith C.H."/>
        </authorList>
    </citation>
    <scope>NUCLEOTIDE SEQUENCE</scope>
    <source>
        <strain evidence="3">CHS0354</strain>
        <tissue evidence="3">Mantle</tissue>
    </source>
</reference>
<comment type="caution">
    <text evidence="3">The sequence shown here is derived from an EMBL/GenBank/DDBJ whole genome shotgun (WGS) entry which is preliminary data.</text>
</comment>